<name>K1WQQ2_MARBU</name>
<feature type="region of interest" description="Disordered" evidence="1">
    <location>
        <begin position="1"/>
        <end position="53"/>
    </location>
</feature>
<proteinExistence type="predicted"/>
<gene>
    <name evidence="3" type="ORF">MBM_06567</name>
</gene>
<keyword evidence="4" id="KW-1185">Reference proteome</keyword>
<reference evidence="3 4" key="1">
    <citation type="journal article" date="2012" name="BMC Genomics">
        <title>Sequencing the genome of Marssonina brunnea reveals fungus-poplar co-evolution.</title>
        <authorList>
            <person name="Zhu S."/>
            <person name="Cao Y.-Z."/>
            <person name="Jiang C."/>
            <person name="Tan B.-Y."/>
            <person name="Wang Z."/>
            <person name="Feng S."/>
            <person name="Zhang L."/>
            <person name="Su X.-H."/>
            <person name="Brejova B."/>
            <person name="Vinar T."/>
            <person name="Xu M."/>
            <person name="Wang M.-X."/>
            <person name="Zhang S.-G."/>
            <person name="Huang M.-R."/>
            <person name="Wu R."/>
            <person name="Zhou Y."/>
        </authorList>
    </citation>
    <scope>NUCLEOTIDE SEQUENCE [LARGE SCALE GENOMIC DNA]</scope>
    <source>
        <strain evidence="3 4">MB_m1</strain>
    </source>
</reference>
<evidence type="ECO:0000313" key="3">
    <source>
        <dbReference type="EMBL" id="EKD15351.1"/>
    </source>
</evidence>
<dbReference type="PANTHER" id="PTHR38790:SF4">
    <property type="entry name" value="2EXR DOMAIN-CONTAINING PROTEIN"/>
    <property type="match status" value="1"/>
</dbReference>
<evidence type="ECO:0000259" key="2">
    <source>
        <dbReference type="Pfam" id="PF24864"/>
    </source>
</evidence>
<dbReference type="AlphaFoldDB" id="K1WQQ2"/>
<dbReference type="OrthoDB" id="5413827at2759"/>
<dbReference type="InterPro" id="IPR056632">
    <property type="entry name" value="DUF7730"/>
</dbReference>
<protein>
    <recommendedName>
        <fullName evidence="2">DUF7730 domain-containing protein</fullName>
    </recommendedName>
</protein>
<evidence type="ECO:0000256" key="1">
    <source>
        <dbReference type="SAM" id="MobiDB-lite"/>
    </source>
</evidence>
<feature type="domain" description="DUF7730" evidence="2">
    <location>
        <begin position="111"/>
        <end position="261"/>
    </location>
</feature>
<dbReference type="KEGG" id="mbe:MBM_06567"/>
<feature type="region of interest" description="Disordered" evidence="1">
    <location>
        <begin position="337"/>
        <end position="362"/>
    </location>
</feature>
<dbReference type="Pfam" id="PF24864">
    <property type="entry name" value="DUF7730"/>
    <property type="match status" value="1"/>
</dbReference>
<sequence>MSNQVSEAHQKRKRKPEPWQVQSQEDSDDAEDDEMDFDEADDGDADQVATEPKSKRNVLTLGIKRTASLVSFRVAVPVYSDGATTQEGTHATIHDSERSKGTRNNITSGPLLSLPVELRAMIWGYVLGFQFIHIMEERPRAGLQVPHLGFFHTVCASLVTEREAYELARKEDHRLIGPGDMTQGCNRHYNCHQVYPTGVRSRVHVEILSVCRQTYLEAVGILWGTNTWSITDFQSCRAWLSRRNSLQRSLIKKIHLASDVVLTPLPMSLVAKFPVLEEFGTGFNTKHNTTDALINWVNCFNGPTTLKERIEKADIPLSTSKMENMAIIREILNQGEGSGNVGSSSNQQRVQEPADVEMTDRL</sequence>
<evidence type="ECO:0000313" key="4">
    <source>
        <dbReference type="Proteomes" id="UP000006753"/>
    </source>
</evidence>
<dbReference type="HOGENOM" id="CLU_765208_0_0_1"/>
<feature type="compositionally biased region" description="Acidic residues" evidence="1">
    <location>
        <begin position="25"/>
        <end position="45"/>
    </location>
</feature>
<dbReference type="PANTHER" id="PTHR38790">
    <property type="entry name" value="2EXR DOMAIN-CONTAINING PROTEIN-RELATED"/>
    <property type="match status" value="1"/>
</dbReference>
<dbReference type="InParanoid" id="K1WQQ2"/>
<accession>K1WQQ2</accession>
<dbReference type="Proteomes" id="UP000006753">
    <property type="component" value="Unassembled WGS sequence"/>
</dbReference>
<dbReference type="EMBL" id="JH921442">
    <property type="protein sequence ID" value="EKD15351.1"/>
    <property type="molecule type" value="Genomic_DNA"/>
</dbReference>
<organism evidence="3 4">
    <name type="scientific">Marssonina brunnea f. sp. multigermtubi (strain MB_m1)</name>
    <name type="common">Marssonina leaf spot fungus</name>
    <dbReference type="NCBI Taxonomy" id="1072389"/>
    <lineage>
        <taxon>Eukaryota</taxon>
        <taxon>Fungi</taxon>
        <taxon>Dikarya</taxon>
        <taxon>Ascomycota</taxon>
        <taxon>Pezizomycotina</taxon>
        <taxon>Leotiomycetes</taxon>
        <taxon>Helotiales</taxon>
        <taxon>Drepanopezizaceae</taxon>
        <taxon>Drepanopeziza</taxon>
    </lineage>
</organism>